<dbReference type="InterPro" id="IPR016163">
    <property type="entry name" value="Ald_DH_C"/>
</dbReference>
<evidence type="ECO:0000313" key="6">
    <source>
        <dbReference type="EMBL" id="CUU59281.1"/>
    </source>
</evidence>
<dbReference type="InterPro" id="IPR029510">
    <property type="entry name" value="Ald_DH_CS_GLU"/>
</dbReference>
<dbReference type="EMBL" id="FAOZ01000026">
    <property type="protein sequence ID" value="CUU59281.1"/>
    <property type="molecule type" value="Genomic_DNA"/>
</dbReference>
<evidence type="ECO:0000313" key="7">
    <source>
        <dbReference type="Proteomes" id="UP000198802"/>
    </source>
</evidence>
<feature type="active site" evidence="3">
    <location>
        <position position="240"/>
    </location>
</feature>
<evidence type="ECO:0000259" key="5">
    <source>
        <dbReference type="Pfam" id="PF00171"/>
    </source>
</evidence>
<sequence length="467" mass="48899">MTDFALLIGGERRSTPTTLDVVNPATGGLAGQAPNCTRADLDDAMAAAQRAFPSWAADEDARRQALREAAAALTAAATRIGTILTSENGKPLARAVEEVHGVAHWIGYFAGLDLPRETIYSDATKVIEVVRRPMGVVAAIAPWNYPLILASWKLAPALRAGNTVVLKPSPFTPLSTLAMGEVLAGALPPGVLNVVSGGDELGAWMSTHPVPRKISFTGSVATGRKVALSAAADLKRVTLELGGNDPAILLDDIDVDKVADGVFASAFQNSGQVCVSIKRVYVPARLHADVVEALADRAKRAVVGDPMLEQTQLGPVSNAPQYRRVLDLIEDSLGRGAVAVAGGGALDGPGYFVAPTVLRDVTDGMPVVDEEQFGPVLPVVPYTDLDEVMARVNGSMYGLGGSVWSADPERAATTAERMECGSAWINSHGGLLPFAPFGGVKWSGVGVENGPWGLASYTDIQTLHRAL</sequence>
<keyword evidence="7" id="KW-1185">Reference proteome</keyword>
<dbReference type="Gene3D" id="3.40.605.10">
    <property type="entry name" value="Aldehyde Dehydrogenase, Chain A, domain 1"/>
    <property type="match status" value="1"/>
</dbReference>
<dbReference type="InterPro" id="IPR016162">
    <property type="entry name" value="Ald_DH_N"/>
</dbReference>
<gene>
    <name evidence="6" type="ORF">Ga0074812_12658</name>
</gene>
<evidence type="ECO:0000256" key="1">
    <source>
        <dbReference type="ARBA" id="ARBA00009986"/>
    </source>
</evidence>
<dbReference type="InterPro" id="IPR044086">
    <property type="entry name" value="LUC3-like"/>
</dbReference>
<proteinExistence type="inferred from homology"/>
<dbReference type="FunFam" id="3.40.309.10:FF:000009">
    <property type="entry name" value="Aldehyde dehydrogenase A"/>
    <property type="match status" value="1"/>
</dbReference>
<evidence type="ECO:0000256" key="4">
    <source>
        <dbReference type="RuleBase" id="RU003345"/>
    </source>
</evidence>
<evidence type="ECO:0000256" key="3">
    <source>
        <dbReference type="PROSITE-ProRule" id="PRU10007"/>
    </source>
</evidence>
<dbReference type="FunFam" id="3.40.605.10:FF:000007">
    <property type="entry name" value="NAD/NADP-dependent betaine aldehyde dehydrogenase"/>
    <property type="match status" value="1"/>
</dbReference>
<feature type="domain" description="Aldehyde dehydrogenase" evidence="5">
    <location>
        <begin position="16"/>
        <end position="462"/>
    </location>
</feature>
<dbReference type="AlphaFoldDB" id="A0A0S4QUL0"/>
<dbReference type="Gene3D" id="3.40.309.10">
    <property type="entry name" value="Aldehyde Dehydrogenase, Chain A, domain 2"/>
    <property type="match status" value="1"/>
</dbReference>
<reference evidence="7" key="1">
    <citation type="submission" date="2015-11" db="EMBL/GenBank/DDBJ databases">
        <authorList>
            <person name="Varghese N."/>
        </authorList>
    </citation>
    <scope>NUCLEOTIDE SEQUENCE [LARGE SCALE GENOMIC DNA]</scope>
    <source>
        <strain evidence="7">DSM 45899</strain>
    </source>
</reference>
<dbReference type="Pfam" id="PF00171">
    <property type="entry name" value="Aldedh"/>
    <property type="match status" value="1"/>
</dbReference>
<organism evidence="6 7">
    <name type="scientific">Parafrankia irregularis</name>
    <dbReference type="NCBI Taxonomy" id="795642"/>
    <lineage>
        <taxon>Bacteria</taxon>
        <taxon>Bacillati</taxon>
        <taxon>Actinomycetota</taxon>
        <taxon>Actinomycetes</taxon>
        <taxon>Frankiales</taxon>
        <taxon>Frankiaceae</taxon>
        <taxon>Parafrankia</taxon>
    </lineage>
</organism>
<dbReference type="GO" id="GO:0016620">
    <property type="term" value="F:oxidoreductase activity, acting on the aldehyde or oxo group of donors, NAD or NADP as acceptor"/>
    <property type="evidence" value="ECO:0007669"/>
    <property type="project" value="InterPro"/>
</dbReference>
<dbReference type="PROSITE" id="PS00687">
    <property type="entry name" value="ALDEHYDE_DEHYDR_GLU"/>
    <property type="match status" value="1"/>
</dbReference>
<dbReference type="PANTHER" id="PTHR11699">
    <property type="entry name" value="ALDEHYDE DEHYDROGENASE-RELATED"/>
    <property type="match status" value="1"/>
</dbReference>
<evidence type="ECO:0000256" key="2">
    <source>
        <dbReference type="ARBA" id="ARBA00023002"/>
    </source>
</evidence>
<protein>
    <submittedName>
        <fullName evidence="6">Acyl-CoA reductase</fullName>
    </submittedName>
</protein>
<comment type="similarity">
    <text evidence="1 4">Belongs to the aldehyde dehydrogenase family.</text>
</comment>
<dbReference type="RefSeq" id="WP_091283242.1">
    <property type="nucleotide sequence ID" value="NZ_FAOZ01000026.1"/>
</dbReference>
<dbReference type="InterPro" id="IPR015590">
    <property type="entry name" value="Aldehyde_DH_dom"/>
</dbReference>
<dbReference type="CDD" id="cd07106">
    <property type="entry name" value="ALDH_AldA-AAD23400"/>
    <property type="match status" value="1"/>
</dbReference>
<dbReference type="InterPro" id="IPR016161">
    <property type="entry name" value="Ald_DH/histidinol_DH"/>
</dbReference>
<dbReference type="Proteomes" id="UP000198802">
    <property type="component" value="Unassembled WGS sequence"/>
</dbReference>
<name>A0A0S4QUL0_9ACTN</name>
<dbReference type="SUPFAM" id="SSF53720">
    <property type="entry name" value="ALDH-like"/>
    <property type="match status" value="1"/>
</dbReference>
<accession>A0A0S4QUL0</accession>
<keyword evidence="2 4" id="KW-0560">Oxidoreductase</keyword>